<dbReference type="SMART" id="SM00850">
    <property type="entry name" value="LytTR"/>
    <property type="match status" value="1"/>
</dbReference>
<feature type="transmembrane region" description="Helical" evidence="2">
    <location>
        <begin position="65"/>
        <end position="85"/>
    </location>
</feature>
<accession>A0A371RHR1</accession>
<dbReference type="Pfam" id="PF04397">
    <property type="entry name" value="LytTR"/>
    <property type="match status" value="1"/>
</dbReference>
<keyword evidence="5" id="KW-1185">Reference proteome</keyword>
<feature type="transmembrane region" description="Helical" evidence="2">
    <location>
        <begin position="97"/>
        <end position="117"/>
    </location>
</feature>
<dbReference type="EMBL" id="QUQO01000001">
    <property type="protein sequence ID" value="RFB04972.1"/>
    <property type="molecule type" value="Genomic_DNA"/>
</dbReference>
<dbReference type="InterPro" id="IPR007492">
    <property type="entry name" value="LytTR_DNA-bd_dom"/>
</dbReference>
<evidence type="ECO:0000313" key="4">
    <source>
        <dbReference type="EMBL" id="RFB04972.1"/>
    </source>
</evidence>
<organism evidence="4 5">
    <name type="scientific">Parvularcula marina</name>
    <dbReference type="NCBI Taxonomy" id="2292771"/>
    <lineage>
        <taxon>Bacteria</taxon>
        <taxon>Pseudomonadati</taxon>
        <taxon>Pseudomonadota</taxon>
        <taxon>Alphaproteobacteria</taxon>
        <taxon>Parvularculales</taxon>
        <taxon>Parvularculaceae</taxon>
        <taxon>Parvularcula</taxon>
    </lineage>
</organism>
<comment type="caution">
    <text evidence="4">The sequence shown here is derived from an EMBL/GenBank/DDBJ whole genome shotgun (WGS) entry which is preliminary data.</text>
</comment>
<feature type="transmembrane region" description="Helical" evidence="2">
    <location>
        <begin position="161"/>
        <end position="182"/>
    </location>
</feature>
<dbReference type="InParanoid" id="A0A371RHR1"/>
<gene>
    <name evidence="4" type="ORF">DX908_06525</name>
</gene>
<dbReference type="AlphaFoldDB" id="A0A371RHR1"/>
<evidence type="ECO:0000259" key="3">
    <source>
        <dbReference type="PROSITE" id="PS50930"/>
    </source>
</evidence>
<dbReference type="Proteomes" id="UP000264589">
    <property type="component" value="Unassembled WGS sequence"/>
</dbReference>
<evidence type="ECO:0000256" key="1">
    <source>
        <dbReference type="SAM" id="MobiDB-lite"/>
    </source>
</evidence>
<keyword evidence="2" id="KW-0812">Transmembrane</keyword>
<feature type="region of interest" description="Disordered" evidence="1">
    <location>
        <begin position="17"/>
        <end position="40"/>
    </location>
</feature>
<name>A0A371RHR1_9PROT</name>
<reference evidence="4 5" key="1">
    <citation type="submission" date="2018-08" db="EMBL/GenBank/DDBJ databases">
        <title>Parvularcula sp. SM1705, isolated from surface water of the South Sea China.</title>
        <authorList>
            <person name="Sun L."/>
        </authorList>
    </citation>
    <scope>NUCLEOTIDE SEQUENCE [LARGE SCALE GENOMIC DNA]</scope>
    <source>
        <strain evidence="4 5">SM1705</strain>
    </source>
</reference>
<keyword evidence="2" id="KW-0472">Membrane</keyword>
<feature type="domain" description="HTH LytTR-type" evidence="3">
    <location>
        <begin position="211"/>
        <end position="303"/>
    </location>
</feature>
<proteinExistence type="predicted"/>
<dbReference type="GO" id="GO:0003677">
    <property type="term" value="F:DNA binding"/>
    <property type="evidence" value="ECO:0007669"/>
    <property type="project" value="InterPro"/>
</dbReference>
<protein>
    <submittedName>
        <fullName evidence="4">LytTR family transcriptional regulator</fullName>
    </submittedName>
</protein>
<keyword evidence="2" id="KW-1133">Transmembrane helix</keyword>
<sequence length="307" mass="34515">MSPLKAADGRLRVSQRLRKRGKSRQRGGLSSAKPGGRSAKKGCHFAMQLMQRLKSLWESALDHDLRVQLVTMVGAVAFMVILEPFNTDLWSFWEKVIYWGVCIPAGYAGSFFFERWIYPTLLRRGLKNWRPLIHIPCIAAGAMVGIFVIEAVLREPVPLRYVTYLGGYVLVVTTVLWGIVMIGTHGFSSESREEVEDEAFRGFRSQWPPELRGAQLQALSAEDHYIRLHTDAGEALIAGTFSEALKAVGQQPGTQVHRSWWVAEDAPLTLSRKGGKWELDLGEGRKAPVSRRFRPEVRAKGWDRLGA</sequence>
<evidence type="ECO:0000313" key="5">
    <source>
        <dbReference type="Proteomes" id="UP000264589"/>
    </source>
</evidence>
<evidence type="ECO:0000256" key="2">
    <source>
        <dbReference type="SAM" id="Phobius"/>
    </source>
</evidence>
<feature type="transmembrane region" description="Helical" evidence="2">
    <location>
        <begin position="129"/>
        <end position="149"/>
    </location>
</feature>
<dbReference type="PROSITE" id="PS50930">
    <property type="entry name" value="HTH_LYTTR"/>
    <property type="match status" value="1"/>
</dbReference>